<evidence type="ECO:0000313" key="2">
    <source>
        <dbReference type="EMBL" id="PZX16110.1"/>
    </source>
</evidence>
<dbReference type="InterPro" id="IPR003779">
    <property type="entry name" value="CMD-like"/>
</dbReference>
<comment type="caution">
    <text evidence="2">The sequence shown here is derived from an EMBL/GenBank/DDBJ whole genome shotgun (WGS) entry which is preliminary data.</text>
</comment>
<proteinExistence type="predicted"/>
<protein>
    <recommendedName>
        <fullName evidence="1">Carboxymuconolactone decarboxylase-like domain-containing protein</fullName>
    </recommendedName>
</protein>
<evidence type="ECO:0000313" key="3">
    <source>
        <dbReference type="Proteomes" id="UP000249239"/>
    </source>
</evidence>
<dbReference type="Pfam" id="PF02627">
    <property type="entry name" value="CMD"/>
    <property type="match status" value="1"/>
</dbReference>
<dbReference type="AlphaFoldDB" id="A0A2W7N7T0"/>
<name>A0A2W7N7T0_9BACT</name>
<organism evidence="2 3">
    <name type="scientific">Breznakibacter xylanolyticus</name>
    <dbReference type="NCBI Taxonomy" id="990"/>
    <lineage>
        <taxon>Bacteria</taxon>
        <taxon>Pseudomonadati</taxon>
        <taxon>Bacteroidota</taxon>
        <taxon>Bacteroidia</taxon>
        <taxon>Marinilabiliales</taxon>
        <taxon>Marinilabiliaceae</taxon>
        <taxon>Breznakibacter</taxon>
    </lineage>
</organism>
<gene>
    <name evidence="2" type="ORF">LX69_01985</name>
</gene>
<dbReference type="GO" id="GO:0051920">
    <property type="term" value="F:peroxiredoxin activity"/>
    <property type="evidence" value="ECO:0007669"/>
    <property type="project" value="InterPro"/>
</dbReference>
<dbReference type="Gene3D" id="1.20.1290.10">
    <property type="entry name" value="AhpD-like"/>
    <property type="match status" value="1"/>
</dbReference>
<accession>A0A2W7N7T0</accession>
<sequence>MKAYHTPTDTHPMIKGMLENVGPLNQHTRLLLKLTALAIALPVEQLKTHLSLCLENGIAPSEIYQALFSISDILGTHDTMTLVAYAQQLIHGKPI</sequence>
<dbReference type="Proteomes" id="UP000249239">
    <property type="component" value="Unassembled WGS sequence"/>
</dbReference>
<feature type="domain" description="Carboxymuconolactone decarboxylase-like" evidence="1">
    <location>
        <begin position="17"/>
        <end position="87"/>
    </location>
</feature>
<dbReference type="InterPro" id="IPR029032">
    <property type="entry name" value="AhpD-like"/>
</dbReference>
<dbReference type="SUPFAM" id="SSF69118">
    <property type="entry name" value="AhpD-like"/>
    <property type="match status" value="1"/>
</dbReference>
<dbReference type="RefSeq" id="WP_111445841.1">
    <property type="nucleotide sequence ID" value="NZ_QKZK01000014.1"/>
</dbReference>
<evidence type="ECO:0000259" key="1">
    <source>
        <dbReference type="Pfam" id="PF02627"/>
    </source>
</evidence>
<reference evidence="2 3" key="1">
    <citation type="submission" date="2018-06" db="EMBL/GenBank/DDBJ databases">
        <title>Genomic Encyclopedia of Archaeal and Bacterial Type Strains, Phase II (KMG-II): from individual species to whole genera.</title>
        <authorList>
            <person name="Goeker M."/>
        </authorList>
    </citation>
    <scope>NUCLEOTIDE SEQUENCE [LARGE SCALE GENOMIC DNA]</scope>
    <source>
        <strain evidence="2 3">DSM 6779</strain>
    </source>
</reference>
<keyword evidence="3" id="KW-1185">Reference proteome</keyword>
<dbReference type="EMBL" id="QKZK01000014">
    <property type="protein sequence ID" value="PZX16110.1"/>
    <property type="molecule type" value="Genomic_DNA"/>
</dbReference>